<keyword evidence="2" id="KW-1133">Transmembrane helix</keyword>
<reference evidence="4 5" key="1">
    <citation type="journal article" date="2014" name="World J. Microbiol. Biotechnol.">
        <title>Biodiversity and physiological characteristics of Antarctic and Arctic lichens-associated bacteria.</title>
        <authorList>
            <person name="Lee Y.M."/>
            <person name="Kim E.H."/>
            <person name="Lee H.K."/>
            <person name="Hong S.G."/>
        </authorList>
    </citation>
    <scope>NUCLEOTIDE SEQUENCE [LARGE SCALE GENOMIC DNA]</scope>
    <source>
        <strain evidence="4 5">PAMC 26569</strain>
    </source>
</reference>
<evidence type="ECO:0000256" key="2">
    <source>
        <dbReference type="SAM" id="Phobius"/>
    </source>
</evidence>
<feature type="region of interest" description="Disordered" evidence="1">
    <location>
        <begin position="79"/>
        <end position="102"/>
    </location>
</feature>
<dbReference type="AlphaFoldDB" id="A0A6M8HQV8"/>
<dbReference type="Proteomes" id="UP000500767">
    <property type="component" value="Chromosome"/>
</dbReference>
<keyword evidence="5" id="KW-1185">Reference proteome</keyword>
<evidence type="ECO:0000313" key="5">
    <source>
        <dbReference type="Proteomes" id="UP000500767"/>
    </source>
</evidence>
<keyword evidence="2" id="KW-0812">Transmembrane</keyword>
<dbReference type="PANTHER" id="PTHR36194:SF1">
    <property type="entry name" value="S-LAYER-LIKE PROTEIN"/>
    <property type="match status" value="1"/>
</dbReference>
<evidence type="ECO:0000259" key="3">
    <source>
        <dbReference type="Pfam" id="PF08308"/>
    </source>
</evidence>
<organism evidence="4 5">
    <name type="scientific">Lichenicola cladoniae</name>
    <dbReference type="NCBI Taxonomy" id="1484109"/>
    <lineage>
        <taxon>Bacteria</taxon>
        <taxon>Pseudomonadati</taxon>
        <taxon>Pseudomonadota</taxon>
        <taxon>Alphaproteobacteria</taxon>
        <taxon>Acetobacterales</taxon>
        <taxon>Acetobacteraceae</taxon>
        <taxon>Lichenicola</taxon>
    </lineage>
</organism>
<name>A0A6M8HQV8_9PROT</name>
<dbReference type="InterPro" id="IPR013229">
    <property type="entry name" value="PEGA"/>
</dbReference>
<feature type="transmembrane region" description="Helical" evidence="2">
    <location>
        <begin position="109"/>
        <end position="126"/>
    </location>
</feature>
<dbReference type="PANTHER" id="PTHR36194">
    <property type="entry name" value="S-LAYER-LIKE PROTEIN"/>
    <property type="match status" value="1"/>
</dbReference>
<dbReference type="Pfam" id="PF08308">
    <property type="entry name" value="PEGA"/>
    <property type="match status" value="1"/>
</dbReference>
<proteinExistence type="predicted"/>
<protein>
    <submittedName>
        <fullName evidence="4">PEGA domain-containing protein</fullName>
    </submittedName>
</protein>
<dbReference type="KEGG" id="lck:HN018_11715"/>
<dbReference type="RefSeq" id="WP_171835559.1">
    <property type="nucleotide sequence ID" value="NZ_CP053708.1"/>
</dbReference>
<sequence length="353" mass="37184">MAGHHPCAACGETLQGVVSFCPFCGASQQPAPARIPAASVVPSPAPPTPPRELPAVPIHQPVPHRLVPIVVPAPRVAPPVPPAAQPAPLPKQPPTPAQRRSRRDALRKLLLAAIILICGAILWQHLTTGPHATLRVHLSRQAEGALTIDGARAGTTDEAIRLAPGRHVVGFDADAWTTIPVTIRLRDGETRTIELVPIPHRALLSLDSVPGGARIVVGERRLGRAPATISLPPGPVRVTAALAGYEPVAQTIVLAPGEHRSLALTLQAIPAQTLHLVAPAGIWSEPVTLAQGDRFILLFHGRIRVRANGRVLLLDGFNRTDLGTFEDRTLAFTAVDGAPVDVDLIIHKAGSPG</sequence>
<dbReference type="EMBL" id="CP053708">
    <property type="protein sequence ID" value="QKE90611.1"/>
    <property type="molecule type" value="Genomic_DNA"/>
</dbReference>
<keyword evidence="2" id="KW-0472">Membrane</keyword>
<evidence type="ECO:0000313" key="4">
    <source>
        <dbReference type="EMBL" id="QKE90611.1"/>
    </source>
</evidence>
<evidence type="ECO:0000256" key="1">
    <source>
        <dbReference type="SAM" id="MobiDB-lite"/>
    </source>
</evidence>
<feature type="compositionally biased region" description="Pro residues" evidence="1">
    <location>
        <begin position="79"/>
        <end position="96"/>
    </location>
</feature>
<feature type="domain" description="PEGA" evidence="3">
    <location>
        <begin position="204"/>
        <end position="267"/>
    </location>
</feature>
<accession>A0A6M8HQV8</accession>
<gene>
    <name evidence="4" type="ORF">HN018_11715</name>
</gene>